<dbReference type="SUPFAM" id="SSF82866">
    <property type="entry name" value="Multidrug efflux transporter AcrB transmembrane domain"/>
    <property type="match status" value="2"/>
</dbReference>
<evidence type="ECO:0000256" key="7">
    <source>
        <dbReference type="SAM" id="Phobius"/>
    </source>
</evidence>
<organism evidence="9 10">
    <name type="scientific">Plantactinospora mayteni</name>
    <dbReference type="NCBI Taxonomy" id="566021"/>
    <lineage>
        <taxon>Bacteria</taxon>
        <taxon>Bacillati</taxon>
        <taxon>Actinomycetota</taxon>
        <taxon>Actinomycetes</taxon>
        <taxon>Micromonosporales</taxon>
        <taxon>Micromonosporaceae</taxon>
        <taxon>Plantactinospora</taxon>
    </lineage>
</organism>
<proteinExistence type="inferred from homology"/>
<evidence type="ECO:0000256" key="6">
    <source>
        <dbReference type="ARBA" id="ARBA00023136"/>
    </source>
</evidence>
<comment type="subcellular location">
    <subcellularLocation>
        <location evidence="1">Cell membrane</location>
        <topology evidence="1">Multi-pass membrane protein</topology>
    </subcellularLocation>
</comment>
<feature type="transmembrane region" description="Helical" evidence="7">
    <location>
        <begin position="170"/>
        <end position="189"/>
    </location>
</feature>
<evidence type="ECO:0000256" key="2">
    <source>
        <dbReference type="ARBA" id="ARBA00010157"/>
    </source>
</evidence>
<name>A0ABQ4EJ15_9ACTN</name>
<dbReference type="InterPro" id="IPR000731">
    <property type="entry name" value="SSD"/>
</dbReference>
<dbReference type="RefSeq" id="WP_203856357.1">
    <property type="nucleotide sequence ID" value="NZ_BAAAZQ010000005.1"/>
</dbReference>
<feature type="transmembrane region" description="Helical" evidence="7">
    <location>
        <begin position="562"/>
        <end position="585"/>
    </location>
</feature>
<evidence type="ECO:0000256" key="3">
    <source>
        <dbReference type="ARBA" id="ARBA00022475"/>
    </source>
</evidence>
<gene>
    <name evidence="9" type="ORF">Pma05_13070</name>
</gene>
<dbReference type="PANTHER" id="PTHR33406">
    <property type="entry name" value="MEMBRANE PROTEIN MJ1562-RELATED"/>
    <property type="match status" value="1"/>
</dbReference>
<feature type="transmembrane region" description="Helical" evidence="7">
    <location>
        <begin position="298"/>
        <end position="320"/>
    </location>
</feature>
<keyword evidence="3" id="KW-1003">Cell membrane</keyword>
<evidence type="ECO:0000259" key="8">
    <source>
        <dbReference type="PROSITE" id="PS50156"/>
    </source>
</evidence>
<feature type="transmembrane region" description="Helical" evidence="7">
    <location>
        <begin position="606"/>
        <end position="629"/>
    </location>
</feature>
<protein>
    <submittedName>
        <fullName evidence="9">Membrane protein</fullName>
    </submittedName>
</protein>
<keyword evidence="4 7" id="KW-0812">Transmembrane</keyword>
<dbReference type="EMBL" id="BONX01000007">
    <property type="protein sequence ID" value="GIG94734.1"/>
    <property type="molecule type" value="Genomic_DNA"/>
</dbReference>
<dbReference type="PANTHER" id="PTHR33406:SF11">
    <property type="entry name" value="MEMBRANE PROTEIN SCO6666-RELATED"/>
    <property type="match status" value="1"/>
</dbReference>
<dbReference type="Gene3D" id="1.20.1640.10">
    <property type="entry name" value="Multidrug efflux transporter AcrB transmembrane domain"/>
    <property type="match status" value="2"/>
</dbReference>
<accession>A0ABQ4EJ15</accession>
<evidence type="ECO:0000313" key="9">
    <source>
        <dbReference type="EMBL" id="GIG94734.1"/>
    </source>
</evidence>
<evidence type="ECO:0000313" key="10">
    <source>
        <dbReference type="Proteomes" id="UP000621500"/>
    </source>
</evidence>
<feature type="transmembrane region" description="Helical" evidence="7">
    <location>
        <begin position="635"/>
        <end position="654"/>
    </location>
</feature>
<dbReference type="Pfam" id="PF03176">
    <property type="entry name" value="MMPL"/>
    <property type="match status" value="2"/>
</dbReference>
<dbReference type="InterPro" id="IPR050545">
    <property type="entry name" value="Mycobact_MmpL"/>
</dbReference>
<keyword evidence="10" id="KW-1185">Reference proteome</keyword>
<evidence type="ECO:0000256" key="4">
    <source>
        <dbReference type="ARBA" id="ARBA00022692"/>
    </source>
</evidence>
<dbReference type="Proteomes" id="UP000621500">
    <property type="component" value="Unassembled WGS sequence"/>
</dbReference>
<evidence type="ECO:0000256" key="5">
    <source>
        <dbReference type="ARBA" id="ARBA00022989"/>
    </source>
</evidence>
<sequence length="698" mass="72469">MTRLITGYAIRRPVVVLLLWAAVLVGGFGVGVGVFERLTADVGGVPGSESDIAQQRLADAPPEPVRITAVVTGRPATDPAVQASAAAAIAEVRTMPGIAEVSDPIPSTTTGQALLISVTLAPGDDETEAAEAAAARLHRIEAPSVVVGGGPISDQEFNSQAQQDVARAEALSMPVVLVLLLLIFGGLVAAGLPLLVAVVGIGGTFGLLYAFSLVSDVSVYAVQVTTMLAVGLAVDYALLMVSRFREERVTAPDVPTAVTRTVATAGRTVLFAGLTVAVALTGLLVFPDPFLRSMGLAGAAVVAVDMLAALTLLPALLVLVGRRIPAAKPRTRVGVFARVAGLVQRRPVLTLLATVGLMGTLAVPVLDLRLSTGDPRLLPTSTQTRQMWDAFGTHFPDRTAPADIVVLASVPATDPELARWQDRVAAVPGVTRVETVPAGPNLTVLRAAPTAPPEEAAAGETVTAIRALPAPFEVVVTGNAARLVDYRQMLADRLPWAILVVVLATLVLLFALTGSILLPIKAVLTNVLSLGAALGVVVWVFQQGHLAGLLGTVRLDSTHLTVPVLVGAIAFGLSVDYEVFLLSRIRERWLAGADPQRAVAEGLQRTGAIVTSAALLLVVVFAGFLVGGFAPVKAIGLGLVLAIALDATVVRMLLVPATMTLLGRYNWSAPGPLRRLHARIELREAEPAPPAPAPALIR</sequence>
<feature type="transmembrane region" description="Helical" evidence="7">
    <location>
        <begin position="220"/>
        <end position="239"/>
    </location>
</feature>
<keyword evidence="5 7" id="KW-1133">Transmembrane helix</keyword>
<reference evidence="9 10" key="1">
    <citation type="submission" date="2021-01" db="EMBL/GenBank/DDBJ databases">
        <title>Whole genome shotgun sequence of Plantactinospora mayteni NBRC 109088.</title>
        <authorList>
            <person name="Komaki H."/>
            <person name="Tamura T."/>
        </authorList>
    </citation>
    <scope>NUCLEOTIDE SEQUENCE [LARGE SCALE GENOMIC DNA]</scope>
    <source>
        <strain evidence="9 10">NBRC 109088</strain>
    </source>
</reference>
<feature type="transmembrane region" description="Helical" evidence="7">
    <location>
        <begin position="194"/>
        <end position="214"/>
    </location>
</feature>
<comment type="caution">
    <text evidence="9">The sequence shown here is derived from an EMBL/GenBank/DDBJ whole genome shotgun (WGS) entry which is preliminary data.</text>
</comment>
<comment type="similarity">
    <text evidence="2">Belongs to the resistance-nodulation-cell division (RND) (TC 2.A.6) family. MmpL subfamily.</text>
</comment>
<feature type="transmembrane region" description="Helical" evidence="7">
    <location>
        <begin position="496"/>
        <end position="518"/>
    </location>
</feature>
<feature type="transmembrane region" description="Helical" evidence="7">
    <location>
        <begin position="523"/>
        <end position="542"/>
    </location>
</feature>
<feature type="domain" description="SSD" evidence="8">
    <location>
        <begin position="194"/>
        <end position="319"/>
    </location>
</feature>
<evidence type="ECO:0000256" key="1">
    <source>
        <dbReference type="ARBA" id="ARBA00004651"/>
    </source>
</evidence>
<keyword evidence="6 7" id="KW-0472">Membrane</keyword>
<dbReference type="InterPro" id="IPR004869">
    <property type="entry name" value="MMPL_dom"/>
</dbReference>
<dbReference type="PROSITE" id="PS50156">
    <property type="entry name" value="SSD"/>
    <property type="match status" value="1"/>
</dbReference>
<feature type="transmembrane region" description="Helical" evidence="7">
    <location>
        <begin position="269"/>
        <end position="286"/>
    </location>
</feature>
<feature type="transmembrane region" description="Helical" evidence="7">
    <location>
        <begin position="348"/>
        <end position="366"/>
    </location>
</feature>